<organism evidence="2 3">
    <name type="scientific">Burkholderia aenigmatica</name>
    <dbReference type="NCBI Taxonomy" id="2015348"/>
    <lineage>
        <taxon>Bacteria</taxon>
        <taxon>Pseudomonadati</taxon>
        <taxon>Pseudomonadota</taxon>
        <taxon>Betaproteobacteria</taxon>
        <taxon>Burkholderiales</taxon>
        <taxon>Burkholderiaceae</taxon>
        <taxon>Burkholderia</taxon>
        <taxon>Burkholderia cepacia complex</taxon>
    </lineage>
</organism>
<feature type="signal peptide" evidence="1">
    <location>
        <begin position="1"/>
        <end position="23"/>
    </location>
</feature>
<feature type="chain" id="PRO_5011968740" description="Lipoprotein" evidence="1">
    <location>
        <begin position="24"/>
        <end position="173"/>
    </location>
</feature>
<dbReference type="RefSeq" id="WP_089452648.1">
    <property type="nucleotide sequence ID" value="NZ_NKFA01000009.1"/>
</dbReference>
<evidence type="ECO:0000313" key="2">
    <source>
        <dbReference type="EMBL" id="OXI39847.1"/>
    </source>
</evidence>
<name>A0A228IBP3_9BURK</name>
<evidence type="ECO:0000256" key="1">
    <source>
        <dbReference type="SAM" id="SignalP"/>
    </source>
</evidence>
<dbReference type="PROSITE" id="PS51257">
    <property type="entry name" value="PROKAR_LIPOPROTEIN"/>
    <property type="match status" value="1"/>
</dbReference>
<dbReference type="AlphaFoldDB" id="A0A228IBP3"/>
<gene>
    <name evidence="2" type="ORF">CFB84_26315</name>
</gene>
<dbReference type="Proteomes" id="UP000214600">
    <property type="component" value="Unassembled WGS sequence"/>
</dbReference>
<sequence length="173" mass="18511">MAMSISRNSMSMVWACAAIPFFAGCANVCSVLDSSPVCATLYPGPVQKAAKAMVGQPISVAFKAFGRPFINQPPLGQSPESASYTGNYFWDTSRVHVSPNLTFVQTGSRYVGSHVAGVNPAGNGVAEIPLYQDDYEATGYYGHETVLDYVCMITIKTNHADIITKVEVGGCRK</sequence>
<accession>A0A228IBP3</accession>
<comment type="caution">
    <text evidence="2">The sequence shown here is derived from an EMBL/GenBank/DDBJ whole genome shotgun (WGS) entry which is preliminary data.</text>
</comment>
<evidence type="ECO:0008006" key="4">
    <source>
        <dbReference type="Google" id="ProtNLM"/>
    </source>
</evidence>
<proteinExistence type="predicted"/>
<dbReference type="EMBL" id="NKFA01000009">
    <property type="protein sequence ID" value="OXI39847.1"/>
    <property type="molecule type" value="Genomic_DNA"/>
</dbReference>
<evidence type="ECO:0000313" key="3">
    <source>
        <dbReference type="Proteomes" id="UP000214600"/>
    </source>
</evidence>
<keyword evidence="1" id="KW-0732">Signal</keyword>
<protein>
    <recommendedName>
        <fullName evidence="4">Lipoprotein</fullName>
    </recommendedName>
</protein>
<reference evidence="2 3" key="2">
    <citation type="submission" date="2017-08" db="EMBL/GenBank/DDBJ databases">
        <title>WGS of novel Burkholderia cepaca complex species.</title>
        <authorList>
            <person name="Lipuma J."/>
            <person name="Spilker T."/>
        </authorList>
    </citation>
    <scope>NUCLEOTIDE SEQUENCE [LARGE SCALE GENOMIC DNA]</scope>
    <source>
        <strain evidence="2 3">AU17325</strain>
    </source>
</reference>
<dbReference type="OrthoDB" id="8634022at2"/>
<reference evidence="3" key="1">
    <citation type="submission" date="2017-06" db="EMBL/GenBank/DDBJ databases">
        <authorList>
            <person name="LiPuma J."/>
            <person name="Spilker T."/>
        </authorList>
    </citation>
    <scope>NUCLEOTIDE SEQUENCE [LARGE SCALE GENOMIC DNA]</scope>
    <source>
        <strain evidence="3">AU17325</strain>
    </source>
</reference>